<name>A0A2R6ARL0_9ARCH</name>
<organism evidence="2 3">
    <name type="scientific">Candidatus Marsarchaeota G2 archaeon OSP_D</name>
    <dbReference type="NCBI Taxonomy" id="1978157"/>
    <lineage>
        <taxon>Archaea</taxon>
        <taxon>Candidatus Marsarchaeota</taxon>
        <taxon>Candidatus Marsarchaeota group 2</taxon>
    </lineage>
</organism>
<comment type="caution">
    <text evidence="2">The sequence shown here is derived from an EMBL/GenBank/DDBJ whole genome shotgun (WGS) entry which is preliminary data.</text>
</comment>
<feature type="transmembrane region" description="Helical" evidence="1">
    <location>
        <begin position="135"/>
        <end position="159"/>
    </location>
</feature>
<dbReference type="AlphaFoldDB" id="A0A2R6ARL0"/>
<keyword evidence="1" id="KW-0812">Transmembrane</keyword>
<evidence type="ECO:0000256" key="1">
    <source>
        <dbReference type="SAM" id="Phobius"/>
    </source>
</evidence>
<gene>
    <name evidence="2" type="ORF">B9Q03_08855</name>
</gene>
<keyword evidence="1" id="KW-1133">Transmembrane helix</keyword>
<keyword evidence="1" id="KW-0472">Membrane</keyword>
<evidence type="ECO:0000313" key="2">
    <source>
        <dbReference type="EMBL" id="PSN89022.1"/>
    </source>
</evidence>
<dbReference type="EMBL" id="NEXE01000106">
    <property type="protein sequence ID" value="PSN89022.1"/>
    <property type="molecule type" value="Genomic_DNA"/>
</dbReference>
<protein>
    <submittedName>
        <fullName evidence="2">Uncharacterized protein</fullName>
    </submittedName>
</protein>
<accession>A0A2R6ARL0</accession>
<evidence type="ECO:0000313" key="3">
    <source>
        <dbReference type="Proteomes" id="UP000240322"/>
    </source>
</evidence>
<proteinExistence type="predicted"/>
<sequence length="183" mass="19925">MFENGSTASGDLCTMVYQHTLVNYSISVISIYLNGYVVTEAGYNDRNDTLVGDVYLMRNTSYSGYFSTLSEAVEYMAELYHDNGSLTLSMRYHNIAQSLSTIYRFLTHTVASSLLVSNSVSLVMDSEISCATCEALIYLAAAVGCGLAIYFTFGIGLLLCEELLGFYLIDASAYAACASLGYC</sequence>
<dbReference type="Proteomes" id="UP000240322">
    <property type="component" value="Unassembled WGS sequence"/>
</dbReference>
<reference evidence="2 3" key="1">
    <citation type="submission" date="2017-04" db="EMBL/GenBank/DDBJ databases">
        <title>Novel microbial lineages endemic to geothermal iron-oxide mats fill important gaps in the evolutionary history of Archaea.</title>
        <authorList>
            <person name="Jay Z.J."/>
            <person name="Beam J.P."/>
            <person name="Dlakic M."/>
            <person name="Rusch D.B."/>
            <person name="Kozubal M.A."/>
            <person name="Inskeep W.P."/>
        </authorList>
    </citation>
    <scope>NUCLEOTIDE SEQUENCE [LARGE SCALE GENOMIC DNA]</scope>
    <source>
        <strain evidence="2">OSP_D</strain>
    </source>
</reference>